<feature type="chain" id="PRO_5033041358" evidence="1">
    <location>
        <begin position="28"/>
        <end position="588"/>
    </location>
</feature>
<dbReference type="InterPro" id="IPR011065">
    <property type="entry name" value="Kunitz_inhibitor_STI-like_sf"/>
</dbReference>
<keyword evidence="1" id="KW-0732">Signal</keyword>
<accession>A0A835MI82</accession>
<feature type="signal peptide" evidence="1">
    <location>
        <begin position="1"/>
        <end position="27"/>
    </location>
</feature>
<dbReference type="SUPFAM" id="SSF50386">
    <property type="entry name" value="STI-like"/>
    <property type="match status" value="3"/>
</dbReference>
<dbReference type="Proteomes" id="UP000657918">
    <property type="component" value="Unassembled WGS sequence"/>
</dbReference>
<comment type="caution">
    <text evidence="2">The sequence shown here is derived from an EMBL/GenBank/DDBJ whole genome shotgun (WGS) entry which is preliminary data.</text>
</comment>
<dbReference type="PANTHER" id="PTHR33107">
    <property type="entry name" value="KUNITZ TRYPSIN INHIBITOR 2"/>
    <property type="match status" value="1"/>
</dbReference>
<proteinExistence type="predicted"/>
<dbReference type="InterPro" id="IPR002160">
    <property type="entry name" value="Prot_inh_Kunz-lg"/>
</dbReference>
<reference evidence="2 3" key="1">
    <citation type="submission" date="2020-10" db="EMBL/GenBank/DDBJ databases">
        <title>Plant Genome Project.</title>
        <authorList>
            <person name="Zhang R.-G."/>
        </authorList>
    </citation>
    <scope>NUCLEOTIDE SEQUENCE [LARGE SCALE GENOMIC DNA]</scope>
    <source>
        <strain evidence="2">FAFU-HL-1</strain>
        <tissue evidence="2">Leaf</tissue>
    </source>
</reference>
<evidence type="ECO:0000256" key="1">
    <source>
        <dbReference type="SAM" id="SignalP"/>
    </source>
</evidence>
<evidence type="ECO:0000313" key="2">
    <source>
        <dbReference type="EMBL" id="KAF9661866.1"/>
    </source>
</evidence>
<dbReference type="SMART" id="SM00452">
    <property type="entry name" value="STI"/>
    <property type="match status" value="3"/>
</dbReference>
<sequence>MKITGFIVLSFLLFALTATSFPVAVHAKVPAAVLDIHGNEVTAGANYFIGAASNDFAVSATSPIICNSDVLLTPMSHGLPVTFSPVVKSDNSVIHEDSYLNVDFVAPTCRMAGVTTMWKMEFRAIVRGFAVTTGGVDRMNRFKITKYGGDNGMYQLSYCPDSESLGESSCGPLGNVVNRLALSSVPFPVITAFLVLSFLLFALTATSFPEAVHAKDPAAVLDVFGNEVTAGANYFIGAASNDFAVSATSSIICNSDVVLSPMSHGLPVTFSPVVKSDKSVIHEDSYLNVDFVAPTCYMAGVTTMWKMAFRAIVRGFAVTTGGVDRLNRFKITKYGGDNGLYQLSYCPLSEPLGESSCVPLGNVVNHLALSSVPFPVITGFLVLSFLLFALTATSFPEAVHAKDPAAVLDVFGNEVTAGANYFIGAASNDFAVSATSSIICNSDVVLSPMSHGLPVTFSPVVKSENSVIHEDSYLNVDFVAPTCRMAGVTTMWKMAFRAIVRGLAVTTGGVDRMNRFKITKYGGDNGLYQLSYCPDSESLGESSCDPLGNVVNRLAPSSVPFPVVFVPSTAPRLEYKMIGCCRLSLFYF</sequence>
<evidence type="ECO:0000313" key="3">
    <source>
        <dbReference type="Proteomes" id="UP000657918"/>
    </source>
</evidence>
<protein>
    <submittedName>
        <fullName evidence="2">Uncharacterized protein</fullName>
    </submittedName>
</protein>
<dbReference type="OrthoDB" id="835362at2759"/>
<dbReference type="EMBL" id="JADGMS010000019">
    <property type="protein sequence ID" value="KAF9661866.1"/>
    <property type="molecule type" value="Genomic_DNA"/>
</dbReference>
<dbReference type="PANTHER" id="PTHR33107:SF5">
    <property type="entry name" value="KUNITZ TRYPSIN INHIBITOR 5"/>
    <property type="match status" value="1"/>
</dbReference>
<gene>
    <name evidence="2" type="ORF">SADUNF_Sadunf19G0113200</name>
</gene>
<organism evidence="2 3">
    <name type="scientific">Salix dunnii</name>
    <dbReference type="NCBI Taxonomy" id="1413687"/>
    <lineage>
        <taxon>Eukaryota</taxon>
        <taxon>Viridiplantae</taxon>
        <taxon>Streptophyta</taxon>
        <taxon>Embryophyta</taxon>
        <taxon>Tracheophyta</taxon>
        <taxon>Spermatophyta</taxon>
        <taxon>Magnoliopsida</taxon>
        <taxon>eudicotyledons</taxon>
        <taxon>Gunneridae</taxon>
        <taxon>Pentapetalae</taxon>
        <taxon>rosids</taxon>
        <taxon>fabids</taxon>
        <taxon>Malpighiales</taxon>
        <taxon>Salicaceae</taxon>
        <taxon>Saliceae</taxon>
        <taxon>Salix</taxon>
    </lineage>
</organism>
<dbReference type="AlphaFoldDB" id="A0A835MI82"/>
<dbReference type="Pfam" id="PF00197">
    <property type="entry name" value="Kunitz_legume"/>
    <property type="match status" value="3"/>
</dbReference>
<dbReference type="Gene3D" id="2.80.10.50">
    <property type="match status" value="3"/>
</dbReference>
<dbReference type="GO" id="GO:0004866">
    <property type="term" value="F:endopeptidase inhibitor activity"/>
    <property type="evidence" value="ECO:0007669"/>
    <property type="project" value="InterPro"/>
</dbReference>
<name>A0A835MI82_9ROSI</name>
<keyword evidence="3" id="KW-1185">Reference proteome</keyword>